<dbReference type="EMBL" id="GGEC01089983">
    <property type="protein sequence ID" value="MBX70467.1"/>
    <property type="molecule type" value="Transcribed_RNA"/>
</dbReference>
<proteinExistence type="predicted"/>
<name>A0A2P2QU09_RHIMU</name>
<protein>
    <submittedName>
        <fullName evidence="1">Uncharacterized protein</fullName>
    </submittedName>
</protein>
<evidence type="ECO:0000313" key="1">
    <source>
        <dbReference type="EMBL" id="MBX70467.1"/>
    </source>
</evidence>
<accession>A0A2P2QU09</accession>
<sequence>MISSRESLQNNVTFKERS</sequence>
<organism evidence="1">
    <name type="scientific">Rhizophora mucronata</name>
    <name type="common">Asiatic mangrove</name>
    <dbReference type="NCBI Taxonomy" id="61149"/>
    <lineage>
        <taxon>Eukaryota</taxon>
        <taxon>Viridiplantae</taxon>
        <taxon>Streptophyta</taxon>
        <taxon>Embryophyta</taxon>
        <taxon>Tracheophyta</taxon>
        <taxon>Spermatophyta</taxon>
        <taxon>Magnoliopsida</taxon>
        <taxon>eudicotyledons</taxon>
        <taxon>Gunneridae</taxon>
        <taxon>Pentapetalae</taxon>
        <taxon>rosids</taxon>
        <taxon>fabids</taxon>
        <taxon>Malpighiales</taxon>
        <taxon>Rhizophoraceae</taxon>
        <taxon>Rhizophora</taxon>
    </lineage>
</organism>
<dbReference type="AlphaFoldDB" id="A0A2P2QU09"/>
<reference evidence="1" key="1">
    <citation type="submission" date="2018-02" db="EMBL/GenBank/DDBJ databases">
        <title>Rhizophora mucronata_Transcriptome.</title>
        <authorList>
            <person name="Meera S.P."/>
            <person name="Sreeshan A."/>
            <person name="Augustine A."/>
        </authorList>
    </citation>
    <scope>NUCLEOTIDE SEQUENCE</scope>
    <source>
        <tissue evidence="1">Leaf</tissue>
    </source>
</reference>